<dbReference type="CDD" id="cd00067">
    <property type="entry name" value="GAL4"/>
    <property type="match status" value="1"/>
</dbReference>
<dbReference type="GO" id="GO:0008270">
    <property type="term" value="F:zinc ion binding"/>
    <property type="evidence" value="ECO:0007669"/>
    <property type="project" value="InterPro"/>
</dbReference>
<keyword evidence="1" id="KW-0479">Metal-binding</keyword>
<dbReference type="STRING" id="1306861.A0A4U6XEV7"/>
<dbReference type="Pfam" id="PF00172">
    <property type="entry name" value="Zn_clus"/>
    <property type="match status" value="1"/>
</dbReference>
<feature type="compositionally biased region" description="Low complexity" evidence="5">
    <location>
        <begin position="748"/>
        <end position="760"/>
    </location>
</feature>
<dbReference type="GO" id="GO:0003677">
    <property type="term" value="F:DNA binding"/>
    <property type="evidence" value="ECO:0007669"/>
    <property type="project" value="InterPro"/>
</dbReference>
<evidence type="ECO:0000256" key="5">
    <source>
        <dbReference type="SAM" id="MobiDB-lite"/>
    </source>
</evidence>
<sequence length="826" mass="90040">MTTDQNSSRSTVSERRAAAAAKRRFVRKGTKSCWECRRRKIRCIFDDKDPHDTCRTCWEKGTPCISQEFPEEEARSAPAPAGGLGDRLGRVERLVERLYRRIDDLGAPTSASPKRGEEEEEEGCQAGFTPTSEAPVAACFSRHAGGRPVGAGTPNPSPPLDAGNHDTLTRAYVGPPSHGPNDAGFSANAKLRAYSRQLSAAIPPPEDCQVIYKLYSDADLVFQSIFVPYCLLGSLEPESVEHFMDSLREPMHPVLLAKRMLMVAAMLQRLPAKRPLEPGVSESSFRIMEKLAETAIGVVCEANALMGTLEALECVILQTAYLVSSGNPRLSLLSCRRAISLAQLMGIHRPHDPAAVETLDSASPRRTGFVWFRIVYLERFICLLLGLPSITRDARTICDETTRSYVHGDAVQRLESFHSEIAAKVIQRNERDAFLSDKEATTHALDRELQEAAATMPPRWWTIPDFVNSSRSGGGGGDSAMGIVRHSIRLCNQIFHFFLVIQVHLPFMLRHDSRDGTTNSNSSSSSRMACLEASRSVLACLEASRSVLACFAATRNARQACSVPDAADFYALIAAMTLLLAHVDARRRDRGRDVLAHQRLADRDRVEEALDHMRHRSSMSADMLSVRSADVLRSLLAIEADAARGSTFTASLSPPSTSTTTTTPASCSVGGGGHMEDSANVLQLKIPCYGTVTISPDAPPFREPWMPSDRMQQWVSPETQRREEDAHATTSEPAVLTGAPAPPPAPGDDSSSVAMMDASSGHPGLQLDQNADPTWLSGLGNTRWMGSGMSAGLEDWPFQGVDAAFFDSMIRGFEESGSPVSNVMLQ</sequence>
<evidence type="ECO:0000313" key="8">
    <source>
        <dbReference type="Proteomes" id="UP000310108"/>
    </source>
</evidence>
<evidence type="ECO:0000256" key="3">
    <source>
        <dbReference type="ARBA" id="ARBA00023163"/>
    </source>
</evidence>
<feature type="region of interest" description="Disordered" evidence="5">
    <location>
        <begin position="647"/>
        <end position="671"/>
    </location>
</feature>
<evidence type="ECO:0000313" key="7">
    <source>
        <dbReference type="EMBL" id="TKW53963.1"/>
    </source>
</evidence>
<dbReference type="OrthoDB" id="5392779at2759"/>
<evidence type="ECO:0000256" key="1">
    <source>
        <dbReference type="ARBA" id="ARBA00022723"/>
    </source>
</evidence>
<proteinExistence type="predicted"/>
<dbReference type="InterPro" id="IPR001138">
    <property type="entry name" value="Zn2Cys6_DnaBD"/>
</dbReference>
<keyword evidence="3" id="KW-0804">Transcription</keyword>
<evidence type="ECO:0000256" key="4">
    <source>
        <dbReference type="ARBA" id="ARBA00023242"/>
    </source>
</evidence>
<dbReference type="CDD" id="cd12148">
    <property type="entry name" value="fungal_TF_MHR"/>
    <property type="match status" value="1"/>
</dbReference>
<dbReference type="AlphaFoldDB" id="A0A4U6XEV7"/>
<keyword evidence="2" id="KW-0805">Transcription regulation</keyword>
<organism evidence="7 8">
    <name type="scientific">Colletotrichum tanaceti</name>
    <dbReference type="NCBI Taxonomy" id="1306861"/>
    <lineage>
        <taxon>Eukaryota</taxon>
        <taxon>Fungi</taxon>
        <taxon>Dikarya</taxon>
        <taxon>Ascomycota</taxon>
        <taxon>Pezizomycotina</taxon>
        <taxon>Sordariomycetes</taxon>
        <taxon>Hypocreomycetidae</taxon>
        <taxon>Glomerellales</taxon>
        <taxon>Glomerellaceae</taxon>
        <taxon>Colletotrichum</taxon>
        <taxon>Colletotrichum destructivum species complex</taxon>
    </lineage>
</organism>
<feature type="region of interest" description="Disordered" evidence="5">
    <location>
        <begin position="145"/>
        <end position="164"/>
    </location>
</feature>
<dbReference type="PANTHER" id="PTHR47840:SF1">
    <property type="entry name" value="ZN(II)2CYS6 TRANSCRIPTION FACTOR (EUROFUNG)"/>
    <property type="match status" value="1"/>
</dbReference>
<dbReference type="GO" id="GO:0006351">
    <property type="term" value="P:DNA-templated transcription"/>
    <property type="evidence" value="ECO:0007669"/>
    <property type="project" value="InterPro"/>
</dbReference>
<dbReference type="Gene3D" id="4.10.240.10">
    <property type="entry name" value="Zn(2)-C6 fungal-type DNA-binding domain"/>
    <property type="match status" value="1"/>
</dbReference>
<protein>
    <recommendedName>
        <fullName evidence="6">Zn(2)-C6 fungal-type domain-containing protein</fullName>
    </recommendedName>
</protein>
<name>A0A4U6XEV7_9PEZI</name>
<dbReference type="Proteomes" id="UP000310108">
    <property type="component" value="Unassembled WGS sequence"/>
</dbReference>
<feature type="compositionally biased region" description="Low complexity" evidence="5">
    <location>
        <begin position="647"/>
        <end position="668"/>
    </location>
</feature>
<dbReference type="PANTHER" id="PTHR47840">
    <property type="entry name" value="ZN(II)2CYS6 TRANSCRIPTION FACTOR (EUROFUNG)-RELATED"/>
    <property type="match status" value="1"/>
</dbReference>
<dbReference type="PROSITE" id="PS00463">
    <property type="entry name" value="ZN2_CY6_FUNGAL_1"/>
    <property type="match status" value="1"/>
</dbReference>
<gene>
    <name evidence="7" type="ORF">CTA1_8186</name>
</gene>
<evidence type="ECO:0000259" key="6">
    <source>
        <dbReference type="PROSITE" id="PS50048"/>
    </source>
</evidence>
<feature type="region of interest" description="Disordered" evidence="5">
    <location>
        <begin position="105"/>
        <end position="130"/>
    </location>
</feature>
<dbReference type="InterPro" id="IPR007219">
    <property type="entry name" value="XnlR_reg_dom"/>
</dbReference>
<dbReference type="PROSITE" id="PS50048">
    <property type="entry name" value="ZN2_CY6_FUNGAL_2"/>
    <property type="match status" value="1"/>
</dbReference>
<dbReference type="GO" id="GO:0000981">
    <property type="term" value="F:DNA-binding transcription factor activity, RNA polymerase II-specific"/>
    <property type="evidence" value="ECO:0007669"/>
    <property type="project" value="InterPro"/>
</dbReference>
<feature type="region of interest" description="Disordered" evidence="5">
    <location>
        <begin position="1"/>
        <end position="21"/>
    </location>
</feature>
<keyword evidence="8" id="KW-1185">Reference proteome</keyword>
<feature type="domain" description="Zn(2)-C6 fungal-type" evidence="6">
    <location>
        <begin position="32"/>
        <end position="66"/>
    </location>
</feature>
<keyword evidence="4" id="KW-0539">Nucleus</keyword>
<accession>A0A4U6XEV7</accession>
<evidence type="ECO:0000256" key="2">
    <source>
        <dbReference type="ARBA" id="ARBA00023015"/>
    </source>
</evidence>
<dbReference type="EMBL" id="PJEX01000160">
    <property type="protein sequence ID" value="TKW53963.1"/>
    <property type="molecule type" value="Genomic_DNA"/>
</dbReference>
<dbReference type="InterPro" id="IPR036864">
    <property type="entry name" value="Zn2-C6_fun-type_DNA-bd_sf"/>
</dbReference>
<dbReference type="SUPFAM" id="SSF57701">
    <property type="entry name" value="Zn2/Cys6 DNA-binding domain"/>
    <property type="match status" value="1"/>
</dbReference>
<comment type="caution">
    <text evidence="7">The sequence shown here is derived from an EMBL/GenBank/DDBJ whole genome shotgun (WGS) entry which is preliminary data.</text>
</comment>
<reference evidence="7 8" key="1">
    <citation type="journal article" date="2019" name="PLoS ONE">
        <title>Comparative genome analysis indicates high evolutionary potential of pathogenicity genes in Colletotrichum tanaceti.</title>
        <authorList>
            <person name="Lelwala R.V."/>
            <person name="Korhonen P.K."/>
            <person name="Young N.D."/>
            <person name="Scott J.B."/>
            <person name="Ades P.A."/>
            <person name="Gasser R.B."/>
            <person name="Taylor P.W.J."/>
        </authorList>
    </citation>
    <scope>NUCLEOTIDE SEQUENCE [LARGE SCALE GENOMIC DNA]</scope>
    <source>
        <strain evidence="7">BRIP57314</strain>
    </source>
</reference>
<dbReference type="SMART" id="SM00066">
    <property type="entry name" value="GAL4"/>
    <property type="match status" value="1"/>
</dbReference>
<dbReference type="SMART" id="SM00906">
    <property type="entry name" value="Fungal_trans"/>
    <property type="match status" value="1"/>
</dbReference>
<feature type="region of interest" description="Disordered" evidence="5">
    <location>
        <begin position="713"/>
        <end position="770"/>
    </location>
</feature>